<evidence type="ECO:0008006" key="4">
    <source>
        <dbReference type="Google" id="ProtNLM"/>
    </source>
</evidence>
<comment type="caution">
    <text evidence="2">The sequence shown here is derived from an EMBL/GenBank/DDBJ whole genome shotgun (WGS) entry which is preliminary data.</text>
</comment>
<gene>
    <name evidence="2" type="ORF">BE17_01650</name>
</gene>
<evidence type="ECO:0000256" key="1">
    <source>
        <dbReference type="SAM" id="SignalP"/>
    </source>
</evidence>
<accession>A0A150RZN7</accession>
<name>A0A150RZN7_SORCE</name>
<sequence length="111" mass="11983">MSMRAKWMVLLFVGLAGASCAKSEEEIREEFDVIVAESNACNDVSECVYASPGCPLGCWVAVNSAKKAYVEEEARALIEDYESGGRSCQYECAVQGPIECAEGRCQEGDSP</sequence>
<evidence type="ECO:0000313" key="3">
    <source>
        <dbReference type="Proteomes" id="UP000075635"/>
    </source>
</evidence>
<reference evidence="2 3" key="1">
    <citation type="submission" date="2014-02" db="EMBL/GenBank/DDBJ databases">
        <title>The small core and large imbalanced accessory genome model reveals a collaborative survival strategy of Sorangium cellulosum strains in nature.</title>
        <authorList>
            <person name="Han K."/>
            <person name="Peng R."/>
            <person name="Blom J."/>
            <person name="Li Y.-Z."/>
        </authorList>
    </citation>
    <scope>NUCLEOTIDE SEQUENCE [LARGE SCALE GENOMIC DNA]</scope>
    <source>
        <strain evidence="2 3">So0011-07</strain>
    </source>
</reference>
<feature type="signal peptide" evidence="1">
    <location>
        <begin position="1"/>
        <end position="21"/>
    </location>
</feature>
<evidence type="ECO:0000313" key="2">
    <source>
        <dbReference type="EMBL" id="KYF85629.1"/>
    </source>
</evidence>
<keyword evidence="1" id="KW-0732">Signal</keyword>
<dbReference type="Proteomes" id="UP000075635">
    <property type="component" value="Unassembled WGS sequence"/>
</dbReference>
<dbReference type="PROSITE" id="PS51257">
    <property type="entry name" value="PROKAR_LIPOPROTEIN"/>
    <property type="match status" value="1"/>
</dbReference>
<feature type="chain" id="PRO_5007568569" description="Secreted protein" evidence="1">
    <location>
        <begin position="22"/>
        <end position="111"/>
    </location>
</feature>
<organism evidence="2 3">
    <name type="scientific">Sorangium cellulosum</name>
    <name type="common">Polyangium cellulosum</name>
    <dbReference type="NCBI Taxonomy" id="56"/>
    <lineage>
        <taxon>Bacteria</taxon>
        <taxon>Pseudomonadati</taxon>
        <taxon>Myxococcota</taxon>
        <taxon>Polyangia</taxon>
        <taxon>Polyangiales</taxon>
        <taxon>Polyangiaceae</taxon>
        <taxon>Sorangium</taxon>
    </lineage>
</organism>
<dbReference type="EMBL" id="JEMB01001667">
    <property type="protein sequence ID" value="KYF85629.1"/>
    <property type="molecule type" value="Genomic_DNA"/>
</dbReference>
<protein>
    <recommendedName>
        <fullName evidence="4">Secreted protein</fullName>
    </recommendedName>
</protein>
<proteinExistence type="predicted"/>
<dbReference type="AlphaFoldDB" id="A0A150RZN7"/>